<name>A0ABS5HRR2_9RHOB</name>
<evidence type="ECO:0000259" key="3">
    <source>
        <dbReference type="PROSITE" id="PS51178"/>
    </source>
</evidence>
<dbReference type="CDD" id="cd06577">
    <property type="entry name" value="PASTA_pknB"/>
    <property type="match status" value="2"/>
</dbReference>
<dbReference type="Gene3D" id="3.30.10.20">
    <property type="match status" value="1"/>
</dbReference>
<dbReference type="InterPro" id="IPR005543">
    <property type="entry name" value="PASTA_dom"/>
</dbReference>
<evidence type="ECO:0000256" key="2">
    <source>
        <dbReference type="SAM" id="MobiDB-lite"/>
    </source>
</evidence>
<feature type="domain" description="PASTA" evidence="3">
    <location>
        <begin position="426"/>
        <end position="495"/>
    </location>
</feature>
<feature type="region of interest" description="Disordered" evidence="2">
    <location>
        <begin position="642"/>
        <end position="674"/>
    </location>
</feature>
<dbReference type="Proteomes" id="UP001195941">
    <property type="component" value="Unassembled WGS sequence"/>
</dbReference>
<dbReference type="SMART" id="SM00740">
    <property type="entry name" value="PASTA"/>
    <property type="match status" value="2"/>
</dbReference>
<keyword evidence="5" id="KW-1185">Reference proteome</keyword>
<accession>A0ABS5HRR2</accession>
<comment type="caution">
    <text evidence="4">The sequence shown here is derived from an EMBL/GenBank/DDBJ whole genome shotgun (WGS) entry which is preliminary data.</text>
</comment>
<sequence>MEKLKEEGHDCLPSSYSIQLHPFWVRMGAKAFDTCVNDNLTQAQLLKYMALGAGSLSPAGAYVAPYTISELKSDGVKCLMKAYVEASDGPSRDEKDAWNGRIDGGFAVKDWHGFISAIPELADPDAEKVTQAFVDISLAYYERRAEAVSFVDAVKAAGRQSWRDVSIYFYGELPVVLEEYDQYVKECQYGFARSSLNRAIKLADRECRALGHNYRLIEQELVSSIYRTWTAMEQDLIGDSPALVILRNKQREMKVDLAEAKADLRAYVKHFDDLEKKNKTLERLVWNFEKEQEDYSHQLERTRAALGSPAACYAIGELRNLLSDKTGACRASFFRGRLAGMNAQPEVVEQELFQVASRKSAAWWAEVSEIRSLFNACRESEGFGRIEALKGRIRANPIVTVTEGSCKPVEQPFLLGALNKFAPLPHCRKTTVPEIEGETLSSAADMLNDAELVIAGKPEKVEPKEGQTPGVVIESDPRPGSTARVWTGVRLTVVDRFPEEDLVEMPKVLGLTATAARDAVAAAGLTPVVKRGLAANKIEYEPDHIYHANHEEGDKLARLTEVVMIKYGPRPKVKVPKIAGSDITKARGILTAAGFVPGNPAAGNPAPEGKEPGEIYGSLPETGSEQEMFTTVQPLVYGLRAQDSAEEDASEESDDGEEEAEERPVPPVNGKPPQVAASIIEKGSFFVAGSVTPGNPAKEGEKPGMVQSTVPAIGSPQPKGTVVNMLVVMPVQDESAAEEGDVAPEAPAGEDDSWIGRWRVAGKHTSDSGKVTDIRGMMEIAPRQGMLTLKWSTEKDGKLKKVMELPVAVGPDNVLRVHPDTLKKMESEGSASGSGGVIGNEVNKIALMFKEILKTLEISRQANQCAVSVSDPKKGPMTLAFTCIREGDASQ</sequence>
<dbReference type="EMBL" id="JADMKU010000006">
    <property type="protein sequence ID" value="MBR9651288.1"/>
    <property type="molecule type" value="Genomic_DNA"/>
</dbReference>
<reference evidence="4 5" key="1">
    <citation type="journal article" date="2021" name="Arch. Microbiol.">
        <title>Thalassobius aquimarinus sp. nov., isolated from the Sea of Japan seashore.</title>
        <authorList>
            <person name="Kurilenko V.V."/>
            <person name="Romanenko L.A."/>
            <person name="Chernysheva N.Y."/>
            <person name="Velansky P.V."/>
            <person name="Tekutyeva L.A."/>
            <person name="Isaeva M.P."/>
            <person name="Mikhailov V.V."/>
        </authorList>
    </citation>
    <scope>NUCLEOTIDE SEQUENCE [LARGE SCALE GENOMIC DNA]</scope>
    <source>
        <strain evidence="4 5">KMM 8518</strain>
    </source>
</reference>
<dbReference type="RefSeq" id="WP_212700806.1">
    <property type="nucleotide sequence ID" value="NZ_JADMKU010000006.1"/>
</dbReference>
<evidence type="ECO:0000256" key="1">
    <source>
        <dbReference type="SAM" id="Coils"/>
    </source>
</evidence>
<proteinExistence type="predicted"/>
<protein>
    <submittedName>
        <fullName evidence="4">PASTA domain-containing protein</fullName>
    </submittedName>
</protein>
<keyword evidence="1" id="KW-0175">Coiled coil</keyword>
<feature type="coiled-coil region" evidence="1">
    <location>
        <begin position="243"/>
        <end position="291"/>
    </location>
</feature>
<evidence type="ECO:0000313" key="4">
    <source>
        <dbReference type="EMBL" id="MBR9651288.1"/>
    </source>
</evidence>
<gene>
    <name evidence="4" type="ORF">IT775_09155</name>
</gene>
<evidence type="ECO:0000313" key="5">
    <source>
        <dbReference type="Proteomes" id="UP001195941"/>
    </source>
</evidence>
<feature type="compositionally biased region" description="Acidic residues" evidence="2">
    <location>
        <begin position="644"/>
        <end position="661"/>
    </location>
</feature>
<dbReference type="PROSITE" id="PS51178">
    <property type="entry name" value="PASTA"/>
    <property type="match status" value="1"/>
</dbReference>
<organism evidence="4 5">
    <name type="scientific">Thalassovita aquimarina</name>
    <dbReference type="NCBI Taxonomy" id="2785917"/>
    <lineage>
        <taxon>Bacteria</taxon>
        <taxon>Pseudomonadati</taxon>
        <taxon>Pseudomonadota</taxon>
        <taxon>Alphaproteobacteria</taxon>
        <taxon>Rhodobacterales</taxon>
        <taxon>Roseobacteraceae</taxon>
        <taxon>Thalassovita</taxon>
    </lineage>
</organism>